<name>A0A6G0T3A9_APHGL</name>
<keyword evidence="4" id="KW-1185">Reference proteome</keyword>
<dbReference type="GO" id="GO:0046983">
    <property type="term" value="F:protein dimerization activity"/>
    <property type="evidence" value="ECO:0007669"/>
    <property type="project" value="InterPro"/>
</dbReference>
<sequence length="683" mass="78910">MSNSVHNLINTNFSSLLFEQKLSIKTNGRPLPELKNLKTKYKKGKNEYFRNFNSALYQKNKWLCGCEIKQALFCFPCLLFGGETAWTKIGVTDLQHLNAKIDKHENSFKHIHNATNLNLLGKVDIRQQIDIGYKIKLPLRGHDEKVSSKNQGIFRGILDLCINLNSSLNDHFEKSTVFKGTSKTIQNDLLDSILSVCRNKIVNEIQQSEFIYIIVDETTDISNIFQLVLILRYEVQGRPVERFWGFANPNGHNAEALSQTIFGLIDLLLEKSPNKLIAQSYDGAAVMSGQKSGVNVKIKEKYPFAFFIHCYAHQLNLIMIQSISKNKQVRIFFSNLSEIPVFFSHSPQRVSVLDEVVGVRLPRAVQTRWNFNIRTVNIVFEHREDLIICMDKIIETSLQAKTINQATGIKRLLEDSDFIFWLTIFHKIMPHVDCLYSSVQARKTDPVQVNNAVKSFINEIIKIRDNMSSICSTVFNQSDINYIIHSNKRKTNEDPNTTKRIIALEVCDVLITQAKDRFSFNEHLTTALLFQNEYYPKFNDKFPIDYFQKTINCYPFFTKERLRTELEVIYSRDDFRLLKGIIPTINYIISNNMNDLFKEVLKLLKLLVVIPMTSSEAERGFSTLKRIKTCLRSTMGEERLNALSILSIESEMIAEDIDFNKKVIDNFSSIKNRRMDFIHKITP</sequence>
<dbReference type="Proteomes" id="UP000475862">
    <property type="component" value="Unassembled WGS sequence"/>
</dbReference>
<dbReference type="OrthoDB" id="6609876at2759"/>
<dbReference type="EMBL" id="VYZN01000065">
    <property type="protein sequence ID" value="KAE9524898.1"/>
    <property type="molecule type" value="Genomic_DNA"/>
</dbReference>
<reference evidence="3 4" key="1">
    <citation type="submission" date="2019-08" db="EMBL/GenBank/DDBJ databases">
        <title>The genome of the soybean aphid Biotype 1, its phylome, world population structure and adaptation to the North American continent.</title>
        <authorList>
            <person name="Giordano R."/>
            <person name="Donthu R.K."/>
            <person name="Hernandez A.G."/>
            <person name="Wright C.L."/>
            <person name="Zimin A.V."/>
        </authorList>
    </citation>
    <scope>NUCLEOTIDE SEQUENCE [LARGE SCALE GENOMIC DNA]</scope>
    <source>
        <tissue evidence="3">Whole aphids</tissue>
    </source>
</reference>
<organism evidence="3 4">
    <name type="scientific">Aphis glycines</name>
    <name type="common">Soybean aphid</name>
    <dbReference type="NCBI Taxonomy" id="307491"/>
    <lineage>
        <taxon>Eukaryota</taxon>
        <taxon>Metazoa</taxon>
        <taxon>Ecdysozoa</taxon>
        <taxon>Arthropoda</taxon>
        <taxon>Hexapoda</taxon>
        <taxon>Insecta</taxon>
        <taxon>Pterygota</taxon>
        <taxon>Neoptera</taxon>
        <taxon>Paraneoptera</taxon>
        <taxon>Hemiptera</taxon>
        <taxon>Sternorrhyncha</taxon>
        <taxon>Aphidomorpha</taxon>
        <taxon>Aphidoidea</taxon>
        <taxon>Aphididae</taxon>
        <taxon>Aphidini</taxon>
        <taxon>Aphis</taxon>
        <taxon>Aphis</taxon>
    </lineage>
</organism>
<dbReference type="InterPro" id="IPR008906">
    <property type="entry name" value="HATC_C_dom"/>
</dbReference>
<dbReference type="Pfam" id="PF05699">
    <property type="entry name" value="Dimer_Tnp_hAT"/>
    <property type="match status" value="1"/>
</dbReference>
<proteinExistence type="predicted"/>
<evidence type="ECO:0000313" key="3">
    <source>
        <dbReference type="EMBL" id="KAE9524898.1"/>
    </source>
</evidence>
<dbReference type="PANTHER" id="PTHR45749:SF28">
    <property type="entry name" value="ZINC FINGER MYM-TYPE PROTEIN 1-LIKE-RELATED"/>
    <property type="match status" value="1"/>
</dbReference>
<dbReference type="AlphaFoldDB" id="A0A6G0T3A9"/>
<dbReference type="InterPro" id="IPR025398">
    <property type="entry name" value="DUF4371"/>
</dbReference>
<gene>
    <name evidence="3" type="ORF">AGLY_014948</name>
</gene>
<dbReference type="PANTHER" id="PTHR45749">
    <property type="match status" value="1"/>
</dbReference>
<comment type="caution">
    <text evidence="3">The sequence shown here is derived from an EMBL/GenBank/DDBJ whole genome shotgun (WGS) entry which is preliminary data.</text>
</comment>
<feature type="domain" description="DUF4371" evidence="2">
    <location>
        <begin position="134"/>
        <end position="291"/>
    </location>
</feature>
<protein>
    <recommendedName>
        <fullName evidence="5">TTF-type domain-containing protein</fullName>
    </recommendedName>
</protein>
<dbReference type="Pfam" id="PF14291">
    <property type="entry name" value="DUF4371"/>
    <property type="match status" value="1"/>
</dbReference>
<dbReference type="SUPFAM" id="SSF53098">
    <property type="entry name" value="Ribonuclease H-like"/>
    <property type="match status" value="1"/>
</dbReference>
<evidence type="ECO:0000259" key="2">
    <source>
        <dbReference type="Pfam" id="PF14291"/>
    </source>
</evidence>
<feature type="domain" description="HAT C-terminal dimerisation" evidence="1">
    <location>
        <begin position="593"/>
        <end position="652"/>
    </location>
</feature>
<evidence type="ECO:0000313" key="4">
    <source>
        <dbReference type="Proteomes" id="UP000475862"/>
    </source>
</evidence>
<accession>A0A6G0T3A9</accession>
<evidence type="ECO:0008006" key="5">
    <source>
        <dbReference type="Google" id="ProtNLM"/>
    </source>
</evidence>
<evidence type="ECO:0000259" key="1">
    <source>
        <dbReference type="Pfam" id="PF05699"/>
    </source>
</evidence>
<dbReference type="InterPro" id="IPR012337">
    <property type="entry name" value="RNaseH-like_sf"/>
</dbReference>